<gene>
    <name evidence="10" type="ORF">BN000_01904</name>
</gene>
<dbReference type="CDD" id="cd13624">
    <property type="entry name" value="PBP2_Arg_Lys_His"/>
    <property type="match status" value="1"/>
</dbReference>
<evidence type="ECO:0000256" key="3">
    <source>
        <dbReference type="ARBA" id="ARBA00022729"/>
    </source>
</evidence>
<evidence type="ECO:0000256" key="1">
    <source>
        <dbReference type="ARBA" id="ARBA00004196"/>
    </source>
</evidence>
<feature type="domain" description="Solute-binding protein family 3/N-terminal" evidence="8">
    <location>
        <begin position="35"/>
        <end position="257"/>
    </location>
</feature>
<dbReference type="STRING" id="1499688.BN000_01904"/>
<evidence type="ECO:0000259" key="9">
    <source>
        <dbReference type="SMART" id="SM00079"/>
    </source>
</evidence>
<dbReference type="PANTHER" id="PTHR35936">
    <property type="entry name" value="MEMBRANE-BOUND LYTIC MUREIN TRANSGLYCOSYLASE F"/>
    <property type="match status" value="1"/>
</dbReference>
<dbReference type="OrthoDB" id="9774451at2"/>
<comment type="subcellular location">
    <subcellularLocation>
        <location evidence="1">Cell envelope</location>
    </subcellularLocation>
</comment>
<dbReference type="InterPro" id="IPR018313">
    <property type="entry name" value="SBP_3_CS"/>
</dbReference>
<reference evidence="11" key="1">
    <citation type="submission" date="2015-05" db="EMBL/GenBank/DDBJ databases">
        <authorList>
            <person name="Urmite Genomes"/>
        </authorList>
    </citation>
    <scope>NUCLEOTIDE SEQUENCE [LARGE SCALE GENOMIC DNA]</scope>
    <source>
        <strain evidence="11">LF1</strain>
    </source>
</reference>
<accession>A0A0U1NVI4</accession>
<dbReference type="EMBL" id="CVRB01000002">
    <property type="protein sequence ID" value="CRK81985.1"/>
    <property type="molecule type" value="Genomic_DNA"/>
</dbReference>
<organism evidence="10 11">
    <name type="scientific">Neobacillus massiliamazoniensis</name>
    <dbReference type="NCBI Taxonomy" id="1499688"/>
    <lineage>
        <taxon>Bacteria</taxon>
        <taxon>Bacillati</taxon>
        <taxon>Bacillota</taxon>
        <taxon>Bacilli</taxon>
        <taxon>Bacillales</taxon>
        <taxon>Bacillaceae</taxon>
        <taxon>Neobacillus</taxon>
    </lineage>
</organism>
<dbReference type="InterPro" id="IPR001638">
    <property type="entry name" value="Solute-binding_3/MltF_N"/>
</dbReference>
<evidence type="ECO:0000256" key="5">
    <source>
        <dbReference type="ARBA" id="ARBA00023288"/>
    </source>
</evidence>
<sequence precursor="true">MKKFKIVTTMIVFSLLFVLSACGTSTTSGSGEKKTLRIVTDATYAPFEYQDKGEVVGFDVDFVKAVAKEAGYDVKVEHVGWDPLFVEIKGKTADAAISSITITDDRKQTYDFTIPYFLSKNEIMVPKKSDIKNAQDLKGKVIAVQNGTTGQDAVEALIGKNNNKLKKFESNNLAILELKGGGADAVVSDNTVIETYIKNNPKDNFKFIEDDTTFQKEFYGILLPKGSKLKADFDKAIKKVVENGTYEKIYKKWLNTKLDLKTLKEHQ</sequence>
<name>A0A0U1NVI4_9BACI</name>
<evidence type="ECO:0000313" key="10">
    <source>
        <dbReference type="EMBL" id="CRK81985.1"/>
    </source>
</evidence>
<keyword evidence="4" id="KW-0564">Palmitate</keyword>
<evidence type="ECO:0000256" key="6">
    <source>
        <dbReference type="RuleBase" id="RU003744"/>
    </source>
</evidence>
<dbReference type="PANTHER" id="PTHR35936:SF17">
    <property type="entry name" value="ARGININE-BINDING EXTRACELLULAR PROTEIN ARTP"/>
    <property type="match status" value="1"/>
</dbReference>
<dbReference type="PROSITE" id="PS51257">
    <property type="entry name" value="PROKAR_LIPOPROTEIN"/>
    <property type="match status" value="1"/>
</dbReference>
<comment type="similarity">
    <text evidence="2 6">Belongs to the bacterial solute-binding protein 3 family.</text>
</comment>
<dbReference type="AlphaFoldDB" id="A0A0U1NVI4"/>
<protein>
    <submittedName>
        <fullName evidence="10">Family 3 extracellular solute-binding protein</fullName>
    </submittedName>
</protein>
<dbReference type="GO" id="GO:0015276">
    <property type="term" value="F:ligand-gated monoatomic ion channel activity"/>
    <property type="evidence" value="ECO:0007669"/>
    <property type="project" value="InterPro"/>
</dbReference>
<evidence type="ECO:0000256" key="2">
    <source>
        <dbReference type="ARBA" id="ARBA00010333"/>
    </source>
</evidence>
<keyword evidence="11" id="KW-1185">Reference proteome</keyword>
<dbReference type="Pfam" id="PF00497">
    <property type="entry name" value="SBP_bac_3"/>
    <property type="match status" value="1"/>
</dbReference>
<evidence type="ECO:0000259" key="8">
    <source>
        <dbReference type="SMART" id="SM00062"/>
    </source>
</evidence>
<dbReference type="InterPro" id="IPR001320">
    <property type="entry name" value="Iontro_rcpt_C"/>
</dbReference>
<proteinExistence type="inferred from homology"/>
<feature type="signal peptide" evidence="7">
    <location>
        <begin position="1"/>
        <end position="23"/>
    </location>
</feature>
<dbReference type="SMART" id="SM00079">
    <property type="entry name" value="PBPe"/>
    <property type="match status" value="1"/>
</dbReference>
<dbReference type="Gene3D" id="3.40.190.10">
    <property type="entry name" value="Periplasmic binding protein-like II"/>
    <property type="match status" value="2"/>
</dbReference>
<dbReference type="GO" id="GO:0016020">
    <property type="term" value="C:membrane"/>
    <property type="evidence" value="ECO:0007669"/>
    <property type="project" value="InterPro"/>
</dbReference>
<dbReference type="GO" id="GO:0030313">
    <property type="term" value="C:cell envelope"/>
    <property type="evidence" value="ECO:0007669"/>
    <property type="project" value="UniProtKB-SubCell"/>
</dbReference>
<evidence type="ECO:0000256" key="4">
    <source>
        <dbReference type="ARBA" id="ARBA00023139"/>
    </source>
</evidence>
<dbReference type="SMART" id="SM00062">
    <property type="entry name" value="PBPb"/>
    <property type="match status" value="1"/>
</dbReference>
<dbReference type="SUPFAM" id="SSF53850">
    <property type="entry name" value="Periplasmic binding protein-like II"/>
    <property type="match status" value="1"/>
</dbReference>
<dbReference type="Proteomes" id="UP000199087">
    <property type="component" value="Unassembled WGS sequence"/>
</dbReference>
<keyword evidence="5" id="KW-0449">Lipoprotein</keyword>
<keyword evidence="3 7" id="KW-0732">Signal</keyword>
<feature type="chain" id="PRO_5038420508" evidence="7">
    <location>
        <begin position="24"/>
        <end position="267"/>
    </location>
</feature>
<dbReference type="RefSeq" id="WP_090633634.1">
    <property type="nucleotide sequence ID" value="NZ_CVRB01000002.1"/>
</dbReference>
<dbReference type="PROSITE" id="PS01039">
    <property type="entry name" value="SBP_BACTERIAL_3"/>
    <property type="match status" value="1"/>
</dbReference>
<feature type="domain" description="Ionotropic glutamate receptor C-terminal" evidence="9">
    <location>
        <begin position="35"/>
        <end position="256"/>
    </location>
</feature>
<evidence type="ECO:0000256" key="7">
    <source>
        <dbReference type="SAM" id="SignalP"/>
    </source>
</evidence>
<evidence type="ECO:0000313" key="11">
    <source>
        <dbReference type="Proteomes" id="UP000199087"/>
    </source>
</evidence>